<dbReference type="InterPro" id="IPR009061">
    <property type="entry name" value="DNA-bd_dom_put_sf"/>
</dbReference>
<dbReference type="CDD" id="cd01109">
    <property type="entry name" value="HTH_YyaN"/>
    <property type="match status" value="1"/>
</dbReference>
<dbReference type="SMART" id="SM00422">
    <property type="entry name" value="HTH_MERR"/>
    <property type="match status" value="1"/>
</dbReference>
<name>A0A6J4NG15_9ACTN</name>
<dbReference type="SUPFAM" id="SSF46955">
    <property type="entry name" value="Putative DNA-binding domain"/>
    <property type="match status" value="1"/>
</dbReference>
<evidence type="ECO:0000313" key="3">
    <source>
        <dbReference type="EMBL" id="CAA9381719.1"/>
    </source>
</evidence>
<gene>
    <name evidence="3" type="ORF">AVDCRST_MAG60-943</name>
</gene>
<dbReference type="AlphaFoldDB" id="A0A6J4NG15"/>
<dbReference type="Gene3D" id="1.10.1660.10">
    <property type="match status" value="1"/>
</dbReference>
<dbReference type="InterPro" id="IPR000551">
    <property type="entry name" value="MerR-type_HTH_dom"/>
</dbReference>
<dbReference type="PANTHER" id="PTHR30204">
    <property type="entry name" value="REDOX-CYCLING DRUG-SENSING TRANSCRIPTIONAL ACTIVATOR SOXR"/>
    <property type="match status" value="1"/>
</dbReference>
<feature type="domain" description="HTH merR-type" evidence="2">
    <location>
        <begin position="9"/>
        <end position="79"/>
    </location>
</feature>
<evidence type="ECO:0000259" key="2">
    <source>
        <dbReference type="PROSITE" id="PS50937"/>
    </source>
</evidence>
<dbReference type="Pfam" id="PF13411">
    <property type="entry name" value="MerR_1"/>
    <property type="match status" value="1"/>
</dbReference>
<dbReference type="PROSITE" id="PS50937">
    <property type="entry name" value="HTH_MERR_2"/>
    <property type="match status" value="1"/>
</dbReference>
<dbReference type="InterPro" id="IPR047057">
    <property type="entry name" value="MerR_fam"/>
</dbReference>
<dbReference type="GO" id="GO:0003677">
    <property type="term" value="F:DNA binding"/>
    <property type="evidence" value="ECO:0007669"/>
    <property type="project" value="UniProtKB-KW"/>
</dbReference>
<organism evidence="3">
    <name type="scientific">uncultured Nocardioides sp</name>
    <dbReference type="NCBI Taxonomy" id="198441"/>
    <lineage>
        <taxon>Bacteria</taxon>
        <taxon>Bacillati</taxon>
        <taxon>Actinomycetota</taxon>
        <taxon>Actinomycetes</taxon>
        <taxon>Propionibacteriales</taxon>
        <taxon>Nocardioidaceae</taxon>
        <taxon>Nocardioides</taxon>
        <taxon>environmental samples</taxon>
    </lineage>
</organism>
<proteinExistence type="predicted"/>
<dbReference type="PANTHER" id="PTHR30204:SF98">
    <property type="entry name" value="HTH-TYPE TRANSCRIPTIONAL REGULATOR ADHR"/>
    <property type="match status" value="1"/>
</dbReference>
<accession>A0A6J4NG15</accession>
<sequence>MTTTEQAPGLTIAEAAARTGLTADTLRYYERDGLLLAPVQRAASGHRRYSDRDLRWVELVTRLRATGMPIRDVRRYAALVREGDGNEAERLALLLSHREVVERQLAEVTGHLRAIDHKIAIYENKVAPTP</sequence>
<evidence type="ECO:0000256" key="1">
    <source>
        <dbReference type="ARBA" id="ARBA00023125"/>
    </source>
</evidence>
<reference evidence="3" key="1">
    <citation type="submission" date="2020-02" db="EMBL/GenBank/DDBJ databases">
        <authorList>
            <person name="Meier V. D."/>
        </authorList>
    </citation>
    <scope>NUCLEOTIDE SEQUENCE</scope>
    <source>
        <strain evidence="3">AVDCRST_MAG60</strain>
    </source>
</reference>
<dbReference type="PROSITE" id="PS00552">
    <property type="entry name" value="HTH_MERR_1"/>
    <property type="match status" value="1"/>
</dbReference>
<dbReference type="EMBL" id="CADCUN010000101">
    <property type="protein sequence ID" value="CAA9381719.1"/>
    <property type="molecule type" value="Genomic_DNA"/>
</dbReference>
<keyword evidence="1" id="KW-0238">DNA-binding</keyword>
<protein>
    <submittedName>
        <fullName evidence="3">Transcriptional regulator, MerR family</fullName>
    </submittedName>
</protein>
<dbReference type="GO" id="GO:0003700">
    <property type="term" value="F:DNA-binding transcription factor activity"/>
    <property type="evidence" value="ECO:0007669"/>
    <property type="project" value="InterPro"/>
</dbReference>